<dbReference type="InterPro" id="IPR019489">
    <property type="entry name" value="Clp_ATPase_C"/>
</dbReference>
<dbReference type="CDD" id="cd19499">
    <property type="entry name" value="RecA-like_ClpB_Hsp104-like"/>
    <property type="match status" value="1"/>
</dbReference>
<dbReference type="PRINTS" id="PR00300">
    <property type="entry name" value="CLPPROTEASEA"/>
</dbReference>
<keyword evidence="3 7" id="KW-0067">ATP-binding</keyword>
<dbReference type="InterPro" id="IPR041546">
    <property type="entry name" value="ClpA/ClpB_AAA_lid"/>
</dbReference>
<dbReference type="PANTHER" id="PTHR11638:SF18">
    <property type="entry name" value="HEAT SHOCK PROTEIN 104"/>
    <property type="match status" value="1"/>
</dbReference>
<feature type="domain" description="AAA+ ATPase" evidence="5">
    <location>
        <begin position="568"/>
        <end position="711"/>
    </location>
</feature>
<sequence>MAYTEELKRAQHIAQAVAHEYRHEYYGAAHLLTALLHNEIGLASWLAVDLGKDIHYLREWAEVRLEGLPKAPRPPEMPAADHDLKPILEVADLVALQLSKDQTDPLCALAALLRPGLAYTSEQLKSLPLTQREVIEAAEPEVMQPLAVGADGQESAPLSDRAAPLGKAGALATYCVNKTAQAEAGKLDPIVGRDRETRQMAEILGRRTKPNVLLVGEPGVGKSALVEGFAQQIVMKKVPGHLQQVTLFELDLGTLVAGASYKGEVEDRIKSVLSEIKQYTRAILFIDEIHVLLDPKGSAGAGIAQLLKPELARGEITVIGATTNDEYRQYIEADEAFNRRFDVLRVEEPTVVVAERMVSSVLPYYATHHGLQVGPGTVEEAVRLAKRYLKDRQLPDSAIDLVDRTMAAIRMLDEHAGAELLQLQQDFEMLTEAGRNLPEAEHLKELRWFLYQVQNQVSHLWLNQLDQEQQPETLETSEALETYIRELLAAVVGLSGTKKDSVERADIAAVVSGKTGIPLGKLQSNERDKLLNMHQTLQQRVVGQNHAVKALCEAILESRSGLTKAGQPIGSFFLLGPTGTGKTELAKSLADFLFNDESFLIRFDMSEFKEEHSAALLYGAPPGYVGYEEGGMLVNKIREKPYSVVLFDEIEKAHSSVFDIFLQILDEGRLHDRLGREGDFSNAVILFTSNIGSEQIIQSFGAGQIPATNTLMETMSRHFRPEFLARLTEIVPFAPISEENVVEIFAIHLRPLQEQLKRQGITLNITDEARTYLALSGFTPRYGARPIKGVIRQQLRRPISRLIIAGEAGKGTVISLDKAPDAEELTWHVQVAEVPVEQPTPAEETIAEG</sequence>
<keyword evidence="8" id="KW-1185">Reference proteome</keyword>
<dbReference type="GO" id="GO:0005524">
    <property type="term" value="F:ATP binding"/>
    <property type="evidence" value="ECO:0007669"/>
    <property type="project" value="UniProtKB-KW"/>
</dbReference>
<dbReference type="SUPFAM" id="SSF52540">
    <property type="entry name" value="P-loop containing nucleoside triphosphate hydrolases"/>
    <property type="match status" value="2"/>
</dbReference>
<feature type="domain" description="AAA+ ATPase" evidence="5">
    <location>
        <begin position="208"/>
        <end position="347"/>
    </location>
</feature>
<keyword evidence="7" id="KW-0645">Protease</keyword>
<evidence type="ECO:0000313" key="8">
    <source>
        <dbReference type="Proteomes" id="UP000830401"/>
    </source>
</evidence>
<dbReference type="Pfam" id="PF07724">
    <property type="entry name" value="AAA_2"/>
    <property type="match status" value="1"/>
</dbReference>
<dbReference type="InterPro" id="IPR027417">
    <property type="entry name" value="P-loop_NTPase"/>
</dbReference>
<dbReference type="Pfam" id="PF17871">
    <property type="entry name" value="AAA_lid_9"/>
    <property type="match status" value="1"/>
</dbReference>
<reference evidence="7" key="1">
    <citation type="submission" date="2022-04" db="EMBL/GenBank/DDBJ databases">
        <title>Hymenobacter sp. isolated from the air.</title>
        <authorList>
            <person name="Won M."/>
            <person name="Lee C.-M."/>
            <person name="Woen H.-Y."/>
            <person name="Kwon S.-W."/>
        </authorList>
    </citation>
    <scope>NUCLEOTIDE SEQUENCE</scope>
    <source>
        <strain evidence="7">5420S-77</strain>
        <plasmid evidence="7">unnamed2</plasmid>
    </source>
</reference>
<dbReference type="SMART" id="SM00382">
    <property type="entry name" value="AAA"/>
    <property type="match status" value="2"/>
</dbReference>
<proteinExistence type="predicted"/>
<dbReference type="InterPro" id="IPR050130">
    <property type="entry name" value="ClpA_ClpB"/>
</dbReference>
<dbReference type="CDD" id="cd00009">
    <property type="entry name" value="AAA"/>
    <property type="match status" value="1"/>
</dbReference>
<evidence type="ECO:0000256" key="3">
    <source>
        <dbReference type="ARBA" id="ARBA00022840"/>
    </source>
</evidence>
<keyword evidence="2" id="KW-0547">Nucleotide-binding</keyword>
<dbReference type="InterPro" id="IPR003593">
    <property type="entry name" value="AAA+_ATPase"/>
</dbReference>
<dbReference type="PANTHER" id="PTHR11638">
    <property type="entry name" value="ATP-DEPENDENT CLP PROTEASE"/>
    <property type="match status" value="1"/>
</dbReference>
<evidence type="ECO:0000259" key="6">
    <source>
        <dbReference type="SMART" id="SM01086"/>
    </source>
</evidence>
<organism evidence="7 8">
    <name type="scientific">Hymenobacter volaticus</name>
    <dbReference type="NCBI Taxonomy" id="2932254"/>
    <lineage>
        <taxon>Bacteria</taxon>
        <taxon>Pseudomonadati</taxon>
        <taxon>Bacteroidota</taxon>
        <taxon>Cytophagia</taxon>
        <taxon>Cytophagales</taxon>
        <taxon>Hymenobacteraceae</taxon>
        <taxon>Hymenobacter</taxon>
    </lineage>
</organism>
<dbReference type="EMBL" id="CP095063">
    <property type="protein sequence ID" value="UOQ68858.1"/>
    <property type="molecule type" value="Genomic_DNA"/>
</dbReference>
<evidence type="ECO:0000256" key="4">
    <source>
        <dbReference type="ARBA" id="ARBA00023186"/>
    </source>
</evidence>
<protein>
    <submittedName>
        <fullName evidence="7">ATP-dependent Clp protease ATP-binding subunit</fullName>
    </submittedName>
</protein>
<dbReference type="GO" id="GO:0008233">
    <property type="term" value="F:peptidase activity"/>
    <property type="evidence" value="ECO:0007669"/>
    <property type="project" value="UniProtKB-KW"/>
</dbReference>
<dbReference type="SMART" id="SM01086">
    <property type="entry name" value="ClpB_D2-small"/>
    <property type="match status" value="1"/>
</dbReference>
<evidence type="ECO:0000313" key="7">
    <source>
        <dbReference type="EMBL" id="UOQ68858.1"/>
    </source>
</evidence>
<evidence type="ECO:0000259" key="5">
    <source>
        <dbReference type="SMART" id="SM00382"/>
    </source>
</evidence>
<dbReference type="Pfam" id="PF02861">
    <property type="entry name" value="Clp_N"/>
    <property type="match status" value="1"/>
</dbReference>
<dbReference type="Proteomes" id="UP000830401">
    <property type="component" value="Plasmid unnamed2"/>
</dbReference>
<dbReference type="Pfam" id="PF10431">
    <property type="entry name" value="ClpB_D2-small"/>
    <property type="match status" value="1"/>
</dbReference>
<dbReference type="InterPro" id="IPR001270">
    <property type="entry name" value="ClpA/B"/>
</dbReference>
<dbReference type="Gene3D" id="1.10.1780.10">
    <property type="entry name" value="Clp, N-terminal domain"/>
    <property type="match status" value="1"/>
</dbReference>
<dbReference type="InterPro" id="IPR003959">
    <property type="entry name" value="ATPase_AAA_core"/>
</dbReference>
<dbReference type="RefSeq" id="WP_245126471.1">
    <property type="nucleotide sequence ID" value="NZ_CP095063.1"/>
</dbReference>
<gene>
    <name evidence="7" type="ORF">MUN86_24425</name>
</gene>
<geneLocation type="plasmid" evidence="7 8">
    <name>unnamed2</name>
</geneLocation>
<dbReference type="InterPro" id="IPR036628">
    <property type="entry name" value="Clp_N_dom_sf"/>
</dbReference>
<keyword evidence="1" id="KW-0677">Repeat</keyword>
<dbReference type="SUPFAM" id="SSF81923">
    <property type="entry name" value="Double Clp-N motif"/>
    <property type="match status" value="1"/>
</dbReference>
<keyword evidence="4" id="KW-0143">Chaperone</keyword>
<dbReference type="Gene3D" id="1.10.8.60">
    <property type="match status" value="2"/>
</dbReference>
<dbReference type="GO" id="GO:0006508">
    <property type="term" value="P:proteolysis"/>
    <property type="evidence" value="ECO:0007669"/>
    <property type="project" value="UniProtKB-KW"/>
</dbReference>
<dbReference type="Pfam" id="PF00004">
    <property type="entry name" value="AAA"/>
    <property type="match status" value="1"/>
</dbReference>
<evidence type="ECO:0000256" key="2">
    <source>
        <dbReference type="ARBA" id="ARBA00022741"/>
    </source>
</evidence>
<name>A0ABY4GD92_9BACT</name>
<evidence type="ECO:0000256" key="1">
    <source>
        <dbReference type="ARBA" id="ARBA00022737"/>
    </source>
</evidence>
<keyword evidence="7" id="KW-0378">Hydrolase</keyword>
<dbReference type="Gene3D" id="3.40.50.300">
    <property type="entry name" value="P-loop containing nucleotide triphosphate hydrolases"/>
    <property type="match status" value="2"/>
</dbReference>
<dbReference type="InterPro" id="IPR004176">
    <property type="entry name" value="Clp_R_N"/>
</dbReference>
<accession>A0ABY4GD92</accession>
<feature type="domain" description="Clp ATPase C-terminal" evidence="6">
    <location>
        <begin position="736"/>
        <end position="827"/>
    </location>
</feature>
<keyword evidence="7" id="KW-0614">Plasmid</keyword>